<sequence>MTDTSIASLISHFAPTDKTYAVINPTSAKRIYDLPQLSAEQVAIEVDRARDAQADWASLEVSERAKIMLKLHDLMLENKDKFLDLLQLETGKSRMHAVEEFAGSIGATRYYAKIADKALSIKTAKTDVPFLIRSFVAQVPIGVVGVITPWNYPLALAMMDVIPAIMAGNSVVQKADNQTTLVSLYARAMAVQAGLPEDVWRIVVGDGAEVGNAVTDNVDYVAFTGSTATGRHVAQRAAGRLIGCSLELGGKNPAIVLASANLKRAAAIVAAGGFGNTGQLCVAISRVYVPQELKADFEAELVEVVEALKVGKSNDFEFDIGSLTSAAQLARVEKFVKDATDKGARVLTGGHALPSVGPYFYQPTVITDIGEDVLMRCDEVFGPVIGVYGYSDIDEAIDMANDSEYGLNASIIGNRAEAIRISHFIEAGGVNINEGYRATFASFGAPMGGFKQSGVGRRSAVGGLLRYTEARTVGVARTIAGIGLPVNAKGWKRMAPLIDLLAKIQRRLP</sequence>
<dbReference type="Pfam" id="PF00171">
    <property type="entry name" value="Aldedh"/>
    <property type="match status" value="1"/>
</dbReference>
<name>A0A6J6P7L1_9ZZZZ</name>
<dbReference type="GO" id="GO:0016620">
    <property type="term" value="F:oxidoreductase activity, acting on the aldehyde or oxo group of donors, NAD or NADP as acceptor"/>
    <property type="evidence" value="ECO:0007669"/>
    <property type="project" value="InterPro"/>
</dbReference>
<dbReference type="PROSITE" id="PS00687">
    <property type="entry name" value="ALDEHYDE_DEHYDR_GLU"/>
    <property type="match status" value="1"/>
</dbReference>
<gene>
    <name evidence="3" type="ORF">UFOPK2370_01179</name>
</gene>
<dbReference type="InterPro" id="IPR016162">
    <property type="entry name" value="Ald_DH_N"/>
</dbReference>
<organism evidence="3">
    <name type="scientific">freshwater metagenome</name>
    <dbReference type="NCBI Taxonomy" id="449393"/>
    <lineage>
        <taxon>unclassified sequences</taxon>
        <taxon>metagenomes</taxon>
        <taxon>ecological metagenomes</taxon>
    </lineage>
</organism>
<accession>A0A6J6P7L1</accession>
<evidence type="ECO:0000313" key="3">
    <source>
        <dbReference type="EMBL" id="CAB4694606.1"/>
    </source>
</evidence>
<dbReference type="AlphaFoldDB" id="A0A6J6P7L1"/>
<dbReference type="InterPro" id="IPR015590">
    <property type="entry name" value="Aldehyde_DH_dom"/>
</dbReference>
<dbReference type="InterPro" id="IPR029510">
    <property type="entry name" value="Ald_DH_CS_GLU"/>
</dbReference>
<dbReference type="Gene3D" id="3.40.309.10">
    <property type="entry name" value="Aldehyde Dehydrogenase, Chain A, domain 2"/>
    <property type="match status" value="1"/>
</dbReference>
<dbReference type="Gene3D" id="3.40.605.10">
    <property type="entry name" value="Aldehyde Dehydrogenase, Chain A, domain 1"/>
    <property type="match status" value="1"/>
</dbReference>
<dbReference type="InterPro" id="IPR016161">
    <property type="entry name" value="Ald_DH/histidinol_DH"/>
</dbReference>
<dbReference type="PANTHER" id="PTHR11699">
    <property type="entry name" value="ALDEHYDE DEHYDROGENASE-RELATED"/>
    <property type="match status" value="1"/>
</dbReference>
<protein>
    <submittedName>
        <fullName evidence="3">Unannotated protein</fullName>
    </submittedName>
</protein>
<dbReference type="EMBL" id="CAEZXK010000051">
    <property type="protein sequence ID" value="CAB4694606.1"/>
    <property type="molecule type" value="Genomic_DNA"/>
</dbReference>
<feature type="domain" description="Aldehyde dehydrogenase" evidence="2">
    <location>
        <begin position="16"/>
        <end position="473"/>
    </location>
</feature>
<evidence type="ECO:0000256" key="1">
    <source>
        <dbReference type="ARBA" id="ARBA00023002"/>
    </source>
</evidence>
<dbReference type="SUPFAM" id="SSF53720">
    <property type="entry name" value="ALDH-like"/>
    <property type="match status" value="1"/>
</dbReference>
<keyword evidence="1" id="KW-0560">Oxidoreductase</keyword>
<reference evidence="3" key="1">
    <citation type="submission" date="2020-05" db="EMBL/GenBank/DDBJ databases">
        <authorList>
            <person name="Chiriac C."/>
            <person name="Salcher M."/>
            <person name="Ghai R."/>
            <person name="Kavagutti S V."/>
        </authorList>
    </citation>
    <scope>NUCLEOTIDE SEQUENCE</scope>
</reference>
<dbReference type="NCBIfam" id="NF006916">
    <property type="entry name" value="PRK09407.1"/>
    <property type="match status" value="1"/>
</dbReference>
<proteinExistence type="predicted"/>
<evidence type="ECO:0000259" key="2">
    <source>
        <dbReference type="Pfam" id="PF00171"/>
    </source>
</evidence>
<dbReference type="InterPro" id="IPR016163">
    <property type="entry name" value="Ald_DH_C"/>
</dbReference>